<evidence type="ECO:0000313" key="2">
    <source>
        <dbReference type="Proteomes" id="UP001234297"/>
    </source>
</evidence>
<comment type="caution">
    <text evidence="1">The sequence shown here is derived from an EMBL/GenBank/DDBJ whole genome shotgun (WGS) entry which is preliminary data.</text>
</comment>
<sequence length="107" mass="11849">MNLLPNNNVPVADDPPLAQEPTSPPPPPPRASSSRHSSSPRPSSSSSTLERLGAIERDVAYIKQKQKKIKKTVNKMLGSNLMSKGEKKKRRAAYQWGSEVRKEEEIS</sequence>
<organism evidence="1 2">
    <name type="scientific">Persea americana</name>
    <name type="common">Avocado</name>
    <dbReference type="NCBI Taxonomy" id="3435"/>
    <lineage>
        <taxon>Eukaryota</taxon>
        <taxon>Viridiplantae</taxon>
        <taxon>Streptophyta</taxon>
        <taxon>Embryophyta</taxon>
        <taxon>Tracheophyta</taxon>
        <taxon>Spermatophyta</taxon>
        <taxon>Magnoliopsida</taxon>
        <taxon>Magnoliidae</taxon>
        <taxon>Laurales</taxon>
        <taxon>Lauraceae</taxon>
        <taxon>Persea</taxon>
    </lineage>
</organism>
<accession>A0ACC2KLI3</accession>
<protein>
    <submittedName>
        <fullName evidence="1">Uncharacterized protein</fullName>
    </submittedName>
</protein>
<dbReference type="Proteomes" id="UP001234297">
    <property type="component" value="Chromosome 10"/>
</dbReference>
<keyword evidence="2" id="KW-1185">Reference proteome</keyword>
<evidence type="ECO:0000313" key="1">
    <source>
        <dbReference type="EMBL" id="KAJ8621906.1"/>
    </source>
</evidence>
<name>A0ACC2KLI3_PERAE</name>
<reference evidence="1 2" key="1">
    <citation type="journal article" date="2022" name="Hortic Res">
        <title>A haplotype resolved chromosomal level avocado genome allows analysis of novel avocado genes.</title>
        <authorList>
            <person name="Nath O."/>
            <person name="Fletcher S.J."/>
            <person name="Hayward A."/>
            <person name="Shaw L.M."/>
            <person name="Masouleh A.K."/>
            <person name="Furtado A."/>
            <person name="Henry R.J."/>
            <person name="Mitter N."/>
        </authorList>
    </citation>
    <scope>NUCLEOTIDE SEQUENCE [LARGE SCALE GENOMIC DNA]</scope>
    <source>
        <strain evidence="2">cv. Hass</strain>
    </source>
</reference>
<dbReference type="EMBL" id="CM056818">
    <property type="protein sequence ID" value="KAJ8621906.1"/>
    <property type="molecule type" value="Genomic_DNA"/>
</dbReference>
<proteinExistence type="predicted"/>
<gene>
    <name evidence="1" type="ORF">MRB53_030435</name>
</gene>